<dbReference type="PROSITE" id="PS51762">
    <property type="entry name" value="GH16_2"/>
    <property type="match status" value="1"/>
</dbReference>
<comment type="similarity">
    <text evidence="1">Belongs to the glycosyl hydrolase 16 family.</text>
</comment>
<dbReference type="OrthoDB" id="9809583at2"/>
<evidence type="ECO:0000256" key="1">
    <source>
        <dbReference type="ARBA" id="ARBA00006865"/>
    </source>
</evidence>
<keyword evidence="3" id="KW-0378">Hydrolase</keyword>
<comment type="caution">
    <text evidence="3">The sequence shown here is derived from an EMBL/GenBank/DDBJ whole genome shotgun (WGS) entry which is preliminary data.</text>
</comment>
<dbReference type="GO" id="GO:0004553">
    <property type="term" value="F:hydrolase activity, hydrolyzing O-glycosyl compounds"/>
    <property type="evidence" value="ECO:0007669"/>
    <property type="project" value="InterPro"/>
</dbReference>
<protein>
    <submittedName>
        <fullName evidence="3">Glycosyl hydrolase family 16</fullName>
    </submittedName>
</protein>
<gene>
    <name evidence="3" type="ORF">HMPREF0973_01444</name>
</gene>
<evidence type="ECO:0000313" key="3">
    <source>
        <dbReference type="EMBL" id="EEX18909.1"/>
    </source>
</evidence>
<dbReference type="PANTHER" id="PTHR10963:SF55">
    <property type="entry name" value="GLYCOSIDE HYDROLASE FAMILY 16 PROTEIN"/>
    <property type="match status" value="1"/>
</dbReference>
<proteinExistence type="inferred from homology"/>
<dbReference type="SUPFAM" id="SSF49899">
    <property type="entry name" value="Concanavalin A-like lectins/glucanases"/>
    <property type="match status" value="1"/>
</dbReference>
<dbReference type="InterPro" id="IPR050546">
    <property type="entry name" value="Glycosyl_Hydrlase_16"/>
</dbReference>
<dbReference type="PANTHER" id="PTHR10963">
    <property type="entry name" value="GLYCOSYL HYDROLASE-RELATED"/>
    <property type="match status" value="1"/>
</dbReference>
<keyword evidence="4" id="KW-1185">Reference proteome</keyword>
<dbReference type="EMBL" id="ACVA01000031">
    <property type="protein sequence ID" value="EEX18909.1"/>
    <property type="molecule type" value="Genomic_DNA"/>
</dbReference>
<dbReference type="eggNOG" id="COG2273">
    <property type="taxonomic scope" value="Bacteria"/>
</dbReference>
<feature type="domain" description="GH16" evidence="2">
    <location>
        <begin position="29"/>
        <end position="282"/>
    </location>
</feature>
<dbReference type="Proteomes" id="UP000003327">
    <property type="component" value="Unassembled WGS sequence"/>
</dbReference>
<name>C9MPA6_9BACT</name>
<dbReference type="GO" id="GO:0005975">
    <property type="term" value="P:carbohydrate metabolic process"/>
    <property type="evidence" value="ECO:0007669"/>
    <property type="project" value="InterPro"/>
</dbReference>
<dbReference type="Pfam" id="PF00722">
    <property type="entry name" value="Glyco_hydro_16"/>
    <property type="match status" value="1"/>
</dbReference>
<dbReference type="Gene3D" id="2.60.120.200">
    <property type="match status" value="1"/>
</dbReference>
<evidence type="ECO:0000259" key="2">
    <source>
        <dbReference type="PROSITE" id="PS51762"/>
    </source>
</evidence>
<dbReference type="STRING" id="649761.HMPREF0973_01444"/>
<dbReference type="CDD" id="cd08023">
    <property type="entry name" value="GH16_laminarinase_like"/>
    <property type="match status" value="1"/>
</dbReference>
<accession>C9MPA6</accession>
<dbReference type="InterPro" id="IPR013320">
    <property type="entry name" value="ConA-like_dom_sf"/>
</dbReference>
<sequence>MLDKENKRRTVVLLLMVLSVLNVFAQLSSRGKNTPTSTTDRLSSGSEYKLIFSDEFNQPDGTLPDTGVWKSCRRRPKVTWARFLSNSPEVAFIKDGKLILRAIPNSNKSSTGEEMLTGGIETSHSFAFRYGRVECRARVNPFDGNFPAIWMMPRTTLPWPQGGEIDIFEQIDQEQIAYSTVHSAWTRSHGNLPHSGNIELDMSLFHTYAVEWEPGILTFFADGKQVYQYKKEPDNPEQWPFDKSDFYLILNQSVGDGSWAKPVDTTHTYQIEIDWIRVYQKR</sequence>
<dbReference type="InterPro" id="IPR000757">
    <property type="entry name" value="Beta-glucanase-like"/>
</dbReference>
<evidence type="ECO:0000313" key="4">
    <source>
        <dbReference type="Proteomes" id="UP000003327"/>
    </source>
</evidence>
<organism evidence="3 4">
    <name type="scientific">Prevotella veroralis F0319</name>
    <dbReference type="NCBI Taxonomy" id="649761"/>
    <lineage>
        <taxon>Bacteria</taxon>
        <taxon>Pseudomonadati</taxon>
        <taxon>Bacteroidota</taxon>
        <taxon>Bacteroidia</taxon>
        <taxon>Bacteroidales</taxon>
        <taxon>Prevotellaceae</taxon>
        <taxon>Prevotella</taxon>
    </lineage>
</organism>
<dbReference type="RefSeq" id="WP_004383110.1">
    <property type="nucleotide sequence ID" value="NZ_GG698713.1"/>
</dbReference>
<dbReference type="HOGENOM" id="CLU_019533_0_3_10"/>
<dbReference type="AlphaFoldDB" id="C9MPA6"/>
<reference evidence="3 4" key="1">
    <citation type="submission" date="2009-09" db="EMBL/GenBank/DDBJ databases">
        <authorList>
            <person name="Weinstock G."/>
            <person name="Sodergren E."/>
            <person name="Clifton S."/>
            <person name="Fulton L."/>
            <person name="Fulton B."/>
            <person name="Courtney L."/>
            <person name="Fronick C."/>
            <person name="Harrison M."/>
            <person name="Strong C."/>
            <person name="Farmer C."/>
            <person name="Delahaunty K."/>
            <person name="Markovic C."/>
            <person name="Hall O."/>
            <person name="Minx P."/>
            <person name="Tomlinson C."/>
            <person name="Mitreva M."/>
            <person name="Nelson J."/>
            <person name="Hou S."/>
            <person name="Wollam A."/>
            <person name="Pepin K.H."/>
            <person name="Johnson M."/>
            <person name="Bhonagiri V."/>
            <person name="Nash W.E."/>
            <person name="Warren W."/>
            <person name="Chinwalla A."/>
            <person name="Mardis E.R."/>
            <person name="Wilson R.K."/>
        </authorList>
    </citation>
    <scope>NUCLEOTIDE SEQUENCE [LARGE SCALE GENOMIC DNA]</scope>
    <source>
        <strain evidence="3 4">F0319</strain>
    </source>
</reference>